<feature type="domain" description="DUF6879" evidence="1">
    <location>
        <begin position="7"/>
        <end position="172"/>
    </location>
</feature>
<gene>
    <name evidence="2" type="ORF">RNC47_02615</name>
</gene>
<sequence length="173" mass="19598">MKPKAPSFDELLASARHSAVHLEMRDTYAVLEEEEDLALWHAGKWTHDHARDALADWFALVSRTVGRGVTVRRARIVSEPVSEYVRFEHFTTPLNIEAGEDVRWLPRRLALDIPLPAADFWLIDARLVRFNLFSGDGDAVEPVLSDDPTVASLCASAFEAVWQKAIVHEDYYV</sequence>
<dbReference type="EMBL" id="JAVREM010000002">
    <property type="protein sequence ID" value="MDT0317229.1"/>
    <property type="molecule type" value="Genomic_DNA"/>
</dbReference>
<comment type="caution">
    <text evidence="2">The sequence shown here is derived from an EMBL/GenBank/DDBJ whole genome shotgun (WGS) entry which is preliminary data.</text>
</comment>
<name>A0ABU2LI09_9ACTN</name>
<dbReference type="Pfam" id="PF21806">
    <property type="entry name" value="DUF6879"/>
    <property type="match status" value="1"/>
</dbReference>
<reference evidence="3" key="1">
    <citation type="submission" date="2023-07" db="EMBL/GenBank/DDBJ databases">
        <title>30 novel species of actinomycetes from the DSMZ collection.</title>
        <authorList>
            <person name="Nouioui I."/>
        </authorList>
    </citation>
    <scope>NUCLEOTIDE SEQUENCE [LARGE SCALE GENOMIC DNA]</scope>
    <source>
        <strain evidence="3">DSM 44918</strain>
    </source>
</reference>
<protein>
    <recommendedName>
        <fullName evidence="1">DUF6879 domain-containing protein</fullName>
    </recommendedName>
</protein>
<accession>A0ABU2LI09</accession>
<proteinExistence type="predicted"/>
<keyword evidence="3" id="KW-1185">Reference proteome</keyword>
<organism evidence="2 3">
    <name type="scientific">Streptomyces millisiae</name>
    <dbReference type="NCBI Taxonomy" id="3075542"/>
    <lineage>
        <taxon>Bacteria</taxon>
        <taxon>Bacillati</taxon>
        <taxon>Actinomycetota</taxon>
        <taxon>Actinomycetes</taxon>
        <taxon>Kitasatosporales</taxon>
        <taxon>Streptomycetaceae</taxon>
        <taxon>Streptomyces</taxon>
    </lineage>
</organism>
<dbReference type="InterPro" id="IPR049244">
    <property type="entry name" value="DUF6879"/>
</dbReference>
<evidence type="ECO:0000259" key="1">
    <source>
        <dbReference type="Pfam" id="PF21806"/>
    </source>
</evidence>
<dbReference type="RefSeq" id="WP_311595102.1">
    <property type="nucleotide sequence ID" value="NZ_JAVREM010000002.1"/>
</dbReference>
<dbReference type="Proteomes" id="UP001183420">
    <property type="component" value="Unassembled WGS sequence"/>
</dbReference>
<evidence type="ECO:0000313" key="3">
    <source>
        <dbReference type="Proteomes" id="UP001183420"/>
    </source>
</evidence>
<evidence type="ECO:0000313" key="2">
    <source>
        <dbReference type="EMBL" id="MDT0317229.1"/>
    </source>
</evidence>